<evidence type="ECO:0000313" key="11">
    <source>
        <dbReference type="Proteomes" id="UP000003374"/>
    </source>
</evidence>
<dbReference type="EMBL" id="AAOF01000019">
    <property type="protein sequence ID" value="EAR20587.1"/>
    <property type="molecule type" value="Genomic_DNA"/>
</dbReference>
<evidence type="ECO:0000256" key="3">
    <source>
        <dbReference type="ARBA" id="ARBA00022490"/>
    </source>
</evidence>
<keyword evidence="8 10" id="KW-0413">Isomerase</keyword>
<evidence type="ECO:0000256" key="2">
    <source>
        <dbReference type="ARBA" id="ARBA00007656"/>
    </source>
</evidence>
<dbReference type="STRING" id="314278.NB231_07307"/>
<dbReference type="InterPro" id="IPR000297">
    <property type="entry name" value="PPIase_PpiC"/>
</dbReference>
<dbReference type="Proteomes" id="UP000003374">
    <property type="component" value="Unassembled WGS sequence"/>
</dbReference>
<proteinExistence type="inferred from homology"/>
<dbReference type="InterPro" id="IPR023058">
    <property type="entry name" value="PPIase_PpiC_CS"/>
</dbReference>
<dbReference type="eggNOG" id="COG0760">
    <property type="taxonomic scope" value="Bacteria"/>
</dbReference>
<protein>
    <recommendedName>
        <fullName evidence="4">Peptidyl-prolyl cis-trans isomerase C</fullName>
    </recommendedName>
    <alternativeName>
        <fullName evidence="6">Parvulin</fullName>
    </alternativeName>
    <alternativeName>
        <fullName evidence="5">Rotamase C</fullName>
    </alternativeName>
</protein>
<dbReference type="GO" id="GO:0003755">
    <property type="term" value="F:peptidyl-prolyl cis-trans isomerase activity"/>
    <property type="evidence" value="ECO:0007669"/>
    <property type="project" value="UniProtKB-KW"/>
</dbReference>
<dbReference type="InterPro" id="IPR046357">
    <property type="entry name" value="PPIase_dom_sf"/>
</dbReference>
<evidence type="ECO:0000259" key="9">
    <source>
        <dbReference type="PROSITE" id="PS50198"/>
    </source>
</evidence>
<evidence type="ECO:0000256" key="4">
    <source>
        <dbReference type="ARBA" id="ARBA00040926"/>
    </source>
</evidence>
<dbReference type="Pfam" id="PF13616">
    <property type="entry name" value="Rotamase_3"/>
    <property type="match status" value="1"/>
</dbReference>
<evidence type="ECO:0000313" key="10">
    <source>
        <dbReference type="EMBL" id="EAR20587.1"/>
    </source>
</evidence>
<dbReference type="OrthoDB" id="14196at2"/>
<reference evidence="10 11" key="1">
    <citation type="submission" date="2006-02" db="EMBL/GenBank/DDBJ databases">
        <authorList>
            <person name="Waterbury J."/>
            <person name="Ferriera S."/>
            <person name="Johnson J."/>
            <person name="Kravitz S."/>
            <person name="Halpern A."/>
            <person name="Remington K."/>
            <person name="Beeson K."/>
            <person name="Tran B."/>
            <person name="Rogers Y.-H."/>
            <person name="Friedman R."/>
            <person name="Venter J.C."/>
        </authorList>
    </citation>
    <scope>NUCLEOTIDE SEQUENCE [LARGE SCALE GENOMIC DNA]</scope>
    <source>
        <strain evidence="10 11">Nb-231</strain>
    </source>
</reference>
<dbReference type="PROSITE" id="PS01096">
    <property type="entry name" value="PPIC_PPIASE_1"/>
    <property type="match status" value="1"/>
</dbReference>
<organism evidence="10 11">
    <name type="scientific">Nitrococcus mobilis Nb-231</name>
    <dbReference type="NCBI Taxonomy" id="314278"/>
    <lineage>
        <taxon>Bacteria</taxon>
        <taxon>Pseudomonadati</taxon>
        <taxon>Pseudomonadota</taxon>
        <taxon>Gammaproteobacteria</taxon>
        <taxon>Chromatiales</taxon>
        <taxon>Ectothiorhodospiraceae</taxon>
        <taxon>Nitrococcus</taxon>
    </lineage>
</organism>
<dbReference type="InterPro" id="IPR052204">
    <property type="entry name" value="PpiC/parvulin_rotamase"/>
</dbReference>
<keyword evidence="3" id="KW-0963">Cytoplasm</keyword>
<name>A4BUM1_9GAMM</name>
<dbReference type="AlphaFoldDB" id="A4BUM1"/>
<dbReference type="GO" id="GO:0005737">
    <property type="term" value="C:cytoplasm"/>
    <property type="evidence" value="ECO:0007669"/>
    <property type="project" value="UniProtKB-SubCell"/>
</dbReference>
<evidence type="ECO:0000256" key="1">
    <source>
        <dbReference type="ARBA" id="ARBA00004496"/>
    </source>
</evidence>
<dbReference type="PANTHER" id="PTHR43629">
    <property type="entry name" value="PEPTIDYL-PROLYL CIS-TRANS ISOMERASE"/>
    <property type="match status" value="1"/>
</dbReference>
<keyword evidence="11" id="KW-1185">Reference proteome</keyword>
<comment type="similarity">
    <text evidence="2">Belongs to the PpiC/parvulin rotamase family.</text>
</comment>
<dbReference type="Gene3D" id="3.10.50.40">
    <property type="match status" value="1"/>
</dbReference>
<comment type="caution">
    <text evidence="10">The sequence shown here is derived from an EMBL/GenBank/DDBJ whole genome shotgun (WGS) entry which is preliminary data.</text>
</comment>
<gene>
    <name evidence="10" type="ORF">NB231_07307</name>
</gene>
<evidence type="ECO:0000256" key="6">
    <source>
        <dbReference type="ARBA" id="ARBA00043072"/>
    </source>
</evidence>
<comment type="subcellular location">
    <subcellularLocation>
        <location evidence="1">Cytoplasm</location>
    </subcellularLocation>
</comment>
<comment type="function">
    <text evidence="7">PPIases accelerate the folding of proteins. It prefers amino acid residues with hydrophobic side chains like leucine and phenylalanine in the P1 position of the peptides substrates.</text>
</comment>
<dbReference type="PANTHER" id="PTHR43629:SF2">
    <property type="entry name" value="RHODANESE-LIKE_PPIC DOMAIN-CONTAINING PROTEIN 12, CHLOROPLASTIC"/>
    <property type="match status" value="1"/>
</dbReference>
<accession>A4BUM1</accession>
<dbReference type="SUPFAM" id="SSF54534">
    <property type="entry name" value="FKBP-like"/>
    <property type="match status" value="1"/>
</dbReference>
<evidence type="ECO:0000256" key="5">
    <source>
        <dbReference type="ARBA" id="ARBA00041926"/>
    </source>
</evidence>
<evidence type="ECO:0000256" key="8">
    <source>
        <dbReference type="PROSITE-ProRule" id="PRU00278"/>
    </source>
</evidence>
<dbReference type="HOGENOM" id="CLU_090028_6_2_6"/>
<evidence type="ECO:0000256" key="7">
    <source>
        <dbReference type="ARBA" id="ARBA00046231"/>
    </source>
</evidence>
<dbReference type="PROSITE" id="PS50198">
    <property type="entry name" value="PPIC_PPIASE_2"/>
    <property type="match status" value="1"/>
</dbReference>
<feature type="domain" description="PpiC" evidence="9">
    <location>
        <begin position="1"/>
        <end position="90"/>
    </location>
</feature>
<sequence>MIKAHVRHILVPDEQRCRELKERIDNGEDFATLAKRFSHCPSGHHGGDLGEFGAGRMVPQFDEVAFEGELNKVHGPVRTQFGYHLIEVLSRGERKDSPIAVLRRKCQASLRACQAGLRSILTLGRKSGPWG</sequence>
<keyword evidence="8" id="KW-0697">Rotamase</keyword>